<gene>
    <name evidence="1" type="ORF">CY34DRAFT_109363</name>
</gene>
<dbReference type="AlphaFoldDB" id="A0A0D0AFF7"/>
<dbReference type="EMBL" id="KN835493">
    <property type="protein sequence ID" value="KIK36864.1"/>
    <property type="molecule type" value="Genomic_DNA"/>
</dbReference>
<evidence type="ECO:0000313" key="1">
    <source>
        <dbReference type="EMBL" id="KIK36864.1"/>
    </source>
</evidence>
<dbReference type="HOGENOM" id="CLU_1714514_0_0_1"/>
<accession>A0A0D0AFF7</accession>
<name>A0A0D0AFF7_9AGAM</name>
<dbReference type="InParanoid" id="A0A0D0AFF7"/>
<keyword evidence="2" id="KW-1185">Reference proteome</keyword>
<proteinExistence type="predicted"/>
<organism evidence="1 2">
    <name type="scientific">Suillus luteus UH-Slu-Lm8-n1</name>
    <dbReference type="NCBI Taxonomy" id="930992"/>
    <lineage>
        <taxon>Eukaryota</taxon>
        <taxon>Fungi</taxon>
        <taxon>Dikarya</taxon>
        <taxon>Basidiomycota</taxon>
        <taxon>Agaricomycotina</taxon>
        <taxon>Agaricomycetes</taxon>
        <taxon>Agaricomycetidae</taxon>
        <taxon>Boletales</taxon>
        <taxon>Suillineae</taxon>
        <taxon>Suillaceae</taxon>
        <taxon>Suillus</taxon>
    </lineage>
</organism>
<dbReference type="Proteomes" id="UP000054485">
    <property type="component" value="Unassembled WGS sequence"/>
</dbReference>
<evidence type="ECO:0000313" key="2">
    <source>
        <dbReference type="Proteomes" id="UP000054485"/>
    </source>
</evidence>
<sequence>MSHNKVTQSILGFEPKATLATLSDRTPENQRVAAMRQPGKRKGREGKKVEVGRARGGAEVMPAQPTRHSRDLKRKLDIVDVENNNPDDAHRPRIAKRICREKTGTDWQSVLDIVRHGEEQQANKVKSFQGGHAAVLTAAENTIYEPVGQRLEE</sequence>
<dbReference type="OrthoDB" id="2630429at2759"/>
<reference evidence="1 2" key="1">
    <citation type="submission" date="2014-04" db="EMBL/GenBank/DDBJ databases">
        <authorList>
            <consortium name="DOE Joint Genome Institute"/>
            <person name="Kuo A."/>
            <person name="Ruytinx J."/>
            <person name="Rineau F."/>
            <person name="Colpaert J."/>
            <person name="Kohler A."/>
            <person name="Nagy L.G."/>
            <person name="Floudas D."/>
            <person name="Copeland A."/>
            <person name="Barry K.W."/>
            <person name="Cichocki N."/>
            <person name="Veneault-Fourrey C."/>
            <person name="LaButti K."/>
            <person name="Lindquist E.A."/>
            <person name="Lipzen A."/>
            <person name="Lundell T."/>
            <person name="Morin E."/>
            <person name="Murat C."/>
            <person name="Sun H."/>
            <person name="Tunlid A."/>
            <person name="Henrissat B."/>
            <person name="Grigoriev I.V."/>
            <person name="Hibbett D.S."/>
            <person name="Martin F."/>
            <person name="Nordberg H.P."/>
            <person name="Cantor M.N."/>
            <person name="Hua S.X."/>
        </authorList>
    </citation>
    <scope>NUCLEOTIDE SEQUENCE [LARGE SCALE GENOMIC DNA]</scope>
    <source>
        <strain evidence="1 2">UH-Slu-Lm8-n1</strain>
    </source>
</reference>
<protein>
    <submittedName>
        <fullName evidence="1">Uncharacterized protein</fullName>
    </submittedName>
</protein>
<reference evidence="2" key="2">
    <citation type="submission" date="2015-01" db="EMBL/GenBank/DDBJ databases">
        <title>Evolutionary Origins and Diversification of the Mycorrhizal Mutualists.</title>
        <authorList>
            <consortium name="DOE Joint Genome Institute"/>
            <consortium name="Mycorrhizal Genomics Consortium"/>
            <person name="Kohler A."/>
            <person name="Kuo A."/>
            <person name="Nagy L.G."/>
            <person name="Floudas D."/>
            <person name="Copeland A."/>
            <person name="Barry K.W."/>
            <person name="Cichocki N."/>
            <person name="Veneault-Fourrey C."/>
            <person name="LaButti K."/>
            <person name="Lindquist E.A."/>
            <person name="Lipzen A."/>
            <person name="Lundell T."/>
            <person name="Morin E."/>
            <person name="Murat C."/>
            <person name="Riley R."/>
            <person name="Ohm R."/>
            <person name="Sun H."/>
            <person name="Tunlid A."/>
            <person name="Henrissat B."/>
            <person name="Grigoriev I.V."/>
            <person name="Hibbett D.S."/>
            <person name="Martin F."/>
        </authorList>
    </citation>
    <scope>NUCLEOTIDE SEQUENCE [LARGE SCALE GENOMIC DNA]</scope>
    <source>
        <strain evidence="2">UH-Slu-Lm8-n1</strain>
    </source>
</reference>